<comment type="caution">
    <text evidence="1">The sequence shown here is derived from an EMBL/GenBank/DDBJ whole genome shotgun (WGS) entry which is preliminary data.</text>
</comment>
<gene>
    <name evidence="1" type="ORF">HK413_04535</name>
</gene>
<reference evidence="1 2" key="1">
    <citation type="submission" date="2020-05" db="EMBL/GenBank/DDBJ databases">
        <authorList>
            <person name="Khan S.A."/>
            <person name="Jeon C.O."/>
            <person name="Chun B.H."/>
        </authorList>
    </citation>
    <scope>NUCLEOTIDE SEQUENCE [LARGE SCALE GENOMIC DNA]</scope>
    <source>
        <strain evidence="1 2">S1162</strain>
    </source>
</reference>
<protein>
    <recommendedName>
        <fullName evidence="3">Phage tail tape measure protein</fullName>
    </recommendedName>
</protein>
<organism evidence="1 2">
    <name type="scientific">Mucilaginibacter humi</name>
    <dbReference type="NCBI Taxonomy" id="2732510"/>
    <lineage>
        <taxon>Bacteria</taxon>
        <taxon>Pseudomonadati</taxon>
        <taxon>Bacteroidota</taxon>
        <taxon>Sphingobacteriia</taxon>
        <taxon>Sphingobacteriales</taxon>
        <taxon>Sphingobacteriaceae</taxon>
        <taxon>Mucilaginibacter</taxon>
    </lineage>
</organism>
<name>A0ABX1W060_9SPHI</name>
<evidence type="ECO:0000313" key="1">
    <source>
        <dbReference type="EMBL" id="NNU33596.1"/>
    </source>
</evidence>
<sequence>MANNSNQNISINVEINTDGQQQINQYSKAFDSLKTGISNLSTPITKLDSDISKLNDSLNQTSIQNDSIVDSAIKVGNTFGALRDIYQGVEKVVQLLKISSSALEATLTGGLSVIVAFLPEIINFTTVFFKGKEAINEWSQNFKNLNEVMKTANTNAAEQTTKLNLLYRAATGVNTAGRERLKYAQQLKDTFPEQFKNFDKEQIANGKAKGAYNDLAKSILASAKAKAALNKMTDETAKLLEADYQIEKYKTLIITKRKGEQKSLLMAY</sequence>
<accession>A0ABX1W060</accession>
<evidence type="ECO:0000313" key="2">
    <source>
        <dbReference type="Proteomes" id="UP000566071"/>
    </source>
</evidence>
<dbReference type="Proteomes" id="UP000566071">
    <property type="component" value="Unassembled WGS sequence"/>
</dbReference>
<keyword evidence="2" id="KW-1185">Reference proteome</keyword>
<evidence type="ECO:0008006" key="3">
    <source>
        <dbReference type="Google" id="ProtNLM"/>
    </source>
</evidence>
<proteinExistence type="predicted"/>
<dbReference type="EMBL" id="JABFCR010000014">
    <property type="protein sequence ID" value="NNU33596.1"/>
    <property type="molecule type" value="Genomic_DNA"/>
</dbReference>
<dbReference type="RefSeq" id="WP_175269287.1">
    <property type="nucleotide sequence ID" value="NZ_JABFCR010000014.1"/>
</dbReference>